<name>A0A2I0VHA0_9ASPA</name>
<gene>
    <name evidence="1" type="ORF">MA16_Dca028558</name>
</gene>
<evidence type="ECO:0000313" key="2">
    <source>
        <dbReference type="Proteomes" id="UP000233837"/>
    </source>
</evidence>
<keyword evidence="2" id="KW-1185">Reference proteome</keyword>
<reference evidence="1 2" key="2">
    <citation type="journal article" date="2017" name="Nature">
        <title>The Apostasia genome and the evolution of orchids.</title>
        <authorList>
            <person name="Zhang G.Q."/>
            <person name="Liu K.W."/>
            <person name="Li Z."/>
            <person name="Lohaus R."/>
            <person name="Hsiao Y.Y."/>
            <person name="Niu S.C."/>
            <person name="Wang J.Y."/>
            <person name="Lin Y.C."/>
            <person name="Xu Q."/>
            <person name="Chen L.J."/>
            <person name="Yoshida K."/>
            <person name="Fujiwara S."/>
            <person name="Wang Z.W."/>
            <person name="Zhang Y.Q."/>
            <person name="Mitsuda N."/>
            <person name="Wang M."/>
            <person name="Liu G.H."/>
            <person name="Pecoraro L."/>
            <person name="Huang H.X."/>
            <person name="Xiao X.J."/>
            <person name="Lin M."/>
            <person name="Wu X.Y."/>
            <person name="Wu W.L."/>
            <person name="Chen Y.Y."/>
            <person name="Chang S.B."/>
            <person name="Sakamoto S."/>
            <person name="Ohme-Takagi M."/>
            <person name="Yagi M."/>
            <person name="Zeng S.J."/>
            <person name="Shen C.Y."/>
            <person name="Yeh C.M."/>
            <person name="Luo Y.B."/>
            <person name="Tsai W.C."/>
            <person name="Van de Peer Y."/>
            <person name="Liu Z.J."/>
        </authorList>
    </citation>
    <scope>NUCLEOTIDE SEQUENCE [LARGE SCALE GENOMIC DNA]</scope>
    <source>
        <tissue evidence="1">The whole plant</tissue>
    </source>
</reference>
<protein>
    <submittedName>
        <fullName evidence="1">Uncharacterized protein</fullName>
    </submittedName>
</protein>
<organism evidence="1 2">
    <name type="scientific">Dendrobium catenatum</name>
    <dbReference type="NCBI Taxonomy" id="906689"/>
    <lineage>
        <taxon>Eukaryota</taxon>
        <taxon>Viridiplantae</taxon>
        <taxon>Streptophyta</taxon>
        <taxon>Embryophyta</taxon>
        <taxon>Tracheophyta</taxon>
        <taxon>Spermatophyta</taxon>
        <taxon>Magnoliopsida</taxon>
        <taxon>Liliopsida</taxon>
        <taxon>Asparagales</taxon>
        <taxon>Orchidaceae</taxon>
        <taxon>Epidendroideae</taxon>
        <taxon>Malaxideae</taxon>
        <taxon>Dendrobiinae</taxon>
        <taxon>Dendrobium</taxon>
    </lineage>
</organism>
<accession>A0A2I0VHA0</accession>
<evidence type="ECO:0000313" key="1">
    <source>
        <dbReference type="EMBL" id="PKU62789.1"/>
    </source>
</evidence>
<dbReference type="AlphaFoldDB" id="A0A2I0VHA0"/>
<proteinExistence type="predicted"/>
<dbReference type="Proteomes" id="UP000233837">
    <property type="component" value="Unassembled WGS sequence"/>
</dbReference>
<reference evidence="1 2" key="1">
    <citation type="journal article" date="2016" name="Sci. Rep.">
        <title>The Dendrobium catenatum Lindl. genome sequence provides insights into polysaccharide synthase, floral development and adaptive evolution.</title>
        <authorList>
            <person name="Zhang G.Q."/>
            <person name="Xu Q."/>
            <person name="Bian C."/>
            <person name="Tsai W.C."/>
            <person name="Yeh C.M."/>
            <person name="Liu K.W."/>
            <person name="Yoshida K."/>
            <person name="Zhang L.S."/>
            <person name="Chang S.B."/>
            <person name="Chen F."/>
            <person name="Shi Y."/>
            <person name="Su Y.Y."/>
            <person name="Zhang Y.Q."/>
            <person name="Chen L.J."/>
            <person name="Yin Y."/>
            <person name="Lin M."/>
            <person name="Huang H."/>
            <person name="Deng H."/>
            <person name="Wang Z.W."/>
            <person name="Zhu S.L."/>
            <person name="Zhao X."/>
            <person name="Deng C."/>
            <person name="Niu S.C."/>
            <person name="Huang J."/>
            <person name="Wang M."/>
            <person name="Liu G.H."/>
            <person name="Yang H.J."/>
            <person name="Xiao X.J."/>
            <person name="Hsiao Y.Y."/>
            <person name="Wu W.L."/>
            <person name="Chen Y.Y."/>
            <person name="Mitsuda N."/>
            <person name="Ohme-Takagi M."/>
            <person name="Luo Y.B."/>
            <person name="Van de Peer Y."/>
            <person name="Liu Z.J."/>
        </authorList>
    </citation>
    <scope>NUCLEOTIDE SEQUENCE [LARGE SCALE GENOMIC DNA]</scope>
    <source>
        <tissue evidence="1">The whole plant</tissue>
    </source>
</reference>
<dbReference type="EMBL" id="KZ504242">
    <property type="protein sequence ID" value="PKU62789.1"/>
    <property type="molecule type" value="Genomic_DNA"/>
</dbReference>
<sequence length="70" mass="8187">MQQQTTVCHSSVVPTEQQLLRHFIVNEQYDVNIGVALFICAIFWSLPNLSKKHAKEENDCYGAKMEFDWR</sequence>